<accession>A0AAD5V9M7</accession>
<keyword evidence="3" id="KW-1185">Reference proteome</keyword>
<evidence type="ECO:0000256" key="1">
    <source>
        <dbReference type="SAM" id="SignalP"/>
    </source>
</evidence>
<evidence type="ECO:0000313" key="2">
    <source>
        <dbReference type="EMBL" id="KAJ3488588.1"/>
    </source>
</evidence>
<evidence type="ECO:0000313" key="3">
    <source>
        <dbReference type="Proteomes" id="UP001212997"/>
    </source>
</evidence>
<dbReference type="AlphaFoldDB" id="A0AAD5V9M7"/>
<dbReference type="EMBL" id="JANAWD010000063">
    <property type="protein sequence ID" value="KAJ3488588.1"/>
    <property type="molecule type" value="Genomic_DNA"/>
</dbReference>
<gene>
    <name evidence="2" type="ORF">NLI96_g2714</name>
</gene>
<sequence length="192" mass="20310">MARFAFAGLIALASSALLANGAELSRREETSLERRTTQPPPLIGCYPGGVGGCPCPKDKFGDSGVLINFFPGYQCAYPGGACSWDDQSGQLQNQAQTNCPSSAPCPSTGCTCPLDNNGDTGVLINYFTGYQCAYPHGACTWDSSGALANTAQGNCPSSAACGAFGGKPKPPKNHPFPFPPNFWGIWWFLPWW</sequence>
<proteinExistence type="predicted"/>
<organism evidence="2 3">
    <name type="scientific">Meripilus lineatus</name>
    <dbReference type="NCBI Taxonomy" id="2056292"/>
    <lineage>
        <taxon>Eukaryota</taxon>
        <taxon>Fungi</taxon>
        <taxon>Dikarya</taxon>
        <taxon>Basidiomycota</taxon>
        <taxon>Agaricomycotina</taxon>
        <taxon>Agaricomycetes</taxon>
        <taxon>Polyporales</taxon>
        <taxon>Meripilaceae</taxon>
        <taxon>Meripilus</taxon>
    </lineage>
</organism>
<name>A0AAD5V9M7_9APHY</name>
<dbReference type="Proteomes" id="UP001212997">
    <property type="component" value="Unassembled WGS sequence"/>
</dbReference>
<keyword evidence="1" id="KW-0732">Signal</keyword>
<comment type="caution">
    <text evidence="2">The sequence shown here is derived from an EMBL/GenBank/DDBJ whole genome shotgun (WGS) entry which is preliminary data.</text>
</comment>
<feature type="chain" id="PRO_5042282362" evidence="1">
    <location>
        <begin position="22"/>
        <end position="192"/>
    </location>
</feature>
<reference evidence="2" key="1">
    <citation type="submission" date="2022-07" db="EMBL/GenBank/DDBJ databases">
        <title>Genome Sequence of Physisporinus lineatus.</title>
        <authorList>
            <person name="Buettner E."/>
        </authorList>
    </citation>
    <scope>NUCLEOTIDE SEQUENCE</scope>
    <source>
        <strain evidence="2">VT162</strain>
    </source>
</reference>
<protein>
    <submittedName>
        <fullName evidence="2">Uncharacterized protein</fullName>
    </submittedName>
</protein>
<feature type="signal peptide" evidence="1">
    <location>
        <begin position="1"/>
        <end position="21"/>
    </location>
</feature>